<keyword evidence="3" id="KW-0285">Flavoprotein</keyword>
<accession>A0ABQ5KNP2</accession>
<evidence type="ECO:0000313" key="17">
    <source>
        <dbReference type="EMBL" id="GKT33084.1"/>
    </source>
</evidence>
<name>A0ABQ5KNP2_9EUKA</name>
<dbReference type="PANTHER" id="PTHR47470">
    <property type="entry name" value="CHOLESTEROL OXIDASE"/>
    <property type="match status" value="1"/>
</dbReference>
<evidence type="ECO:0000256" key="2">
    <source>
        <dbReference type="ARBA" id="ARBA00022548"/>
    </source>
</evidence>
<dbReference type="Proteomes" id="UP001057375">
    <property type="component" value="Unassembled WGS sequence"/>
</dbReference>
<feature type="domain" description="Mycothiol-dependent maleylpyruvate isomerase metal-binding" evidence="16">
    <location>
        <begin position="223"/>
        <end position="295"/>
    </location>
</feature>
<dbReference type="GO" id="GO:0016853">
    <property type="term" value="F:isomerase activity"/>
    <property type="evidence" value="ECO:0007669"/>
    <property type="project" value="UniProtKB-KW"/>
</dbReference>
<evidence type="ECO:0000256" key="13">
    <source>
        <dbReference type="ARBA" id="ARBA00049744"/>
    </source>
</evidence>
<evidence type="ECO:0000256" key="8">
    <source>
        <dbReference type="ARBA" id="ARBA00023221"/>
    </source>
</evidence>
<dbReference type="InterPro" id="IPR036188">
    <property type="entry name" value="FAD/NAD-bd_sf"/>
</dbReference>
<dbReference type="Pfam" id="PF11716">
    <property type="entry name" value="MDMPI_N"/>
    <property type="match status" value="1"/>
</dbReference>
<proteinExistence type="predicted"/>
<comment type="pathway">
    <text evidence="11">Steroid metabolism; cholesterol degradation.</text>
</comment>
<gene>
    <name evidence="17" type="ORF">ADUPG1_002392</name>
</gene>
<keyword evidence="5" id="KW-0560">Oxidoreductase</keyword>
<comment type="cofactor">
    <cofactor evidence="1">
        <name>FAD</name>
        <dbReference type="ChEBI" id="CHEBI:57692"/>
    </cofactor>
</comment>
<dbReference type="SUPFAM" id="SSF51905">
    <property type="entry name" value="FAD/NAD(P)-binding domain"/>
    <property type="match status" value="1"/>
</dbReference>
<dbReference type="EC" id="5.3.3.1" evidence="10"/>
<evidence type="ECO:0000256" key="4">
    <source>
        <dbReference type="ARBA" id="ARBA00022827"/>
    </source>
</evidence>
<evidence type="ECO:0000256" key="6">
    <source>
        <dbReference type="ARBA" id="ARBA00023098"/>
    </source>
</evidence>
<evidence type="ECO:0000259" key="15">
    <source>
        <dbReference type="Pfam" id="PF05199"/>
    </source>
</evidence>
<dbReference type="SUPFAM" id="SSF109854">
    <property type="entry name" value="DinB/YfiT-like putative metalloenzymes"/>
    <property type="match status" value="1"/>
</dbReference>
<evidence type="ECO:0000256" key="14">
    <source>
        <dbReference type="ARBA" id="ARBA00049778"/>
    </source>
</evidence>
<feature type="non-terminal residue" evidence="17">
    <location>
        <position position="1"/>
    </location>
</feature>
<evidence type="ECO:0000256" key="7">
    <source>
        <dbReference type="ARBA" id="ARBA00023166"/>
    </source>
</evidence>
<keyword evidence="6" id="KW-0443">Lipid metabolism</keyword>
<keyword evidence="8" id="KW-0753">Steroid metabolism</keyword>
<keyword evidence="7" id="KW-1207">Sterol metabolism</keyword>
<reference evidence="17" key="1">
    <citation type="submission" date="2022-03" db="EMBL/GenBank/DDBJ databases">
        <title>Draft genome sequence of Aduncisulcus paluster, a free-living microaerophilic Fornicata.</title>
        <authorList>
            <person name="Yuyama I."/>
            <person name="Kume K."/>
            <person name="Tamura T."/>
            <person name="Inagaki Y."/>
            <person name="Hashimoto T."/>
        </authorList>
    </citation>
    <scope>NUCLEOTIDE SEQUENCE</scope>
    <source>
        <strain evidence="17">NY0171</strain>
    </source>
</reference>
<keyword evidence="18" id="KW-1185">Reference proteome</keyword>
<sequence length="440" mass="48861">KYRTEFAQGIAITSSIHPTPETHVEACHYGKGSNAMHLMAVPLIDGERHRLLRFLLFCLRHPVRLLHSLWVRRASEKTISLLVMQAADNSLTTYRKRGLFGTKLTSKQGRGEPNPVWIPDGHDVARRVAEKIGGYAEGTAGDLVKVPMTGHFIGGVTIGEDADHGVVDPYQRLYGYPGLHVVDGSTITANLGVNPSLTITAQSERAMAFWPNKGQADPRPPLDFCRNLTPAEWDAPSMADGWRIRDVVAHMGATAHAFLTPGLITVMRTKEIERLNDGDVHARADRPPAELLDEYLGYFPLRLMPSTAIFDWHVHLRHDIAPALGRPGPPTDESRMTAVVEWLTALLQQSHQQQLSWLREPVALTLRGQGGGSWIIEPRTNRAKFRVRQCEGDRAAAHIAGRTEDFPVWATTRKPWRECDVAITGDDQLAARVLDAINLV</sequence>
<evidence type="ECO:0000256" key="10">
    <source>
        <dbReference type="ARBA" id="ARBA00038856"/>
    </source>
</evidence>
<dbReference type="InterPro" id="IPR024344">
    <property type="entry name" value="MDMPI_metal-binding"/>
</dbReference>
<comment type="caution">
    <text evidence="17">The sequence shown here is derived from an EMBL/GenBank/DDBJ whole genome shotgun (WGS) entry which is preliminary data.</text>
</comment>
<keyword evidence="4" id="KW-0274">FAD</keyword>
<evidence type="ECO:0000256" key="5">
    <source>
        <dbReference type="ARBA" id="ARBA00023002"/>
    </source>
</evidence>
<evidence type="ECO:0000313" key="18">
    <source>
        <dbReference type="Proteomes" id="UP001057375"/>
    </source>
</evidence>
<evidence type="ECO:0000256" key="9">
    <source>
        <dbReference type="ARBA" id="ARBA00023235"/>
    </source>
</evidence>
<dbReference type="Gene3D" id="3.50.50.60">
    <property type="entry name" value="FAD/NAD(P)-binding domain"/>
    <property type="match status" value="1"/>
</dbReference>
<dbReference type="PANTHER" id="PTHR47470:SF1">
    <property type="entry name" value="FAD-DEPENDENT OXIDOREDUCTASE 2 FAD BINDING DOMAIN-CONTAINING PROTEIN"/>
    <property type="match status" value="1"/>
</dbReference>
<dbReference type="Gene3D" id="1.20.120.450">
    <property type="entry name" value="dinb family like domain"/>
    <property type="match status" value="1"/>
</dbReference>
<dbReference type="EMBL" id="BQXS01002770">
    <property type="protein sequence ID" value="GKT33084.1"/>
    <property type="molecule type" value="Genomic_DNA"/>
</dbReference>
<organism evidence="17 18">
    <name type="scientific">Aduncisulcus paluster</name>
    <dbReference type="NCBI Taxonomy" id="2918883"/>
    <lineage>
        <taxon>Eukaryota</taxon>
        <taxon>Metamonada</taxon>
        <taxon>Carpediemonas-like organisms</taxon>
        <taxon>Aduncisulcus</taxon>
    </lineage>
</organism>
<keyword evidence="2" id="KW-0153">Cholesterol metabolism</keyword>
<evidence type="ECO:0000256" key="11">
    <source>
        <dbReference type="ARBA" id="ARBA00049645"/>
    </source>
</evidence>
<protein>
    <recommendedName>
        <fullName evidence="13">Cholesterol oxidase</fullName>
        <ecNumber evidence="12">1.1.3.6</ecNumber>
        <ecNumber evidence="10">5.3.3.1</ecNumber>
    </recommendedName>
    <alternativeName>
        <fullName evidence="14">Cholesterol isomerase</fullName>
    </alternativeName>
</protein>
<evidence type="ECO:0000259" key="16">
    <source>
        <dbReference type="Pfam" id="PF11716"/>
    </source>
</evidence>
<dbReference type="InterPro" id="IPR052542">
    <property type="entry name" value="Cholesterol_Oxidase"/>
</dbReference>
<evidence type="ECO:0000256" key="1">
    <source>
        <dbReference type="ARBA" id="ARBA00001974"/>
    </source>
</evidence>
<evidence type="ECO:0000256" key="12">
    <source>
        <dbReference type="ARBA" id="ARBA00049723"/>
    </source>
</evidence>
<feature type="domain" description="Glucose-methanol-choline oxidoreductase C-terminal" evidence="15">
    <location>
        <begin position="149"/>
        <end position="201"/>
    </location>
</feature>
<keyword evidence="9 17" id="KW-0413">Isomerase</keyword>
<dbReference type="EC" id="1.1.3.6" evidence="12"/>
<dbReference type="InterPro" id="IPR007867">
    <property type="entry name" value="GMC_OxRtase_C"/>
</dbReference>
<evidence type="ECO:0000256" key="3">
    <source>
        <dbReference type="ARBA" id="ARBA00022630"/>
    </source>
</evidence>
<dbReference type="InterPro" id="IPR034660">
    <property type="entry name" value="DinB/YfiT-like"/>
</dbReference>
<dbReference type="Pfam" id="PF05199">
    <property type="entry name" value="GMC_oxred_C"/>
    <property type="match status" value="1"/>
</dbReference>